<dbReference type="Pfam" id="PF12668">
    <property type="entry name" value="DUF3791"/>
    <property type="match status" value="1"/>
</dbReference>
<gene>
    <name evidence="1" type="ORF">HNQ43_001438</name>
</gene>
<comment type="caution">
    <text evidence="1">The sequence shown here is derived from an EMBL/GenBank/DDBJ whole genome shotgun (WGS) entry which is preliminary data.</text>
</comment>
<evidence type="ECO:0008006" key="3">
    <source>
        <dbReference type="Google" id="ProtNLM"/>
    </source>
</evidence>
<accession>A0A7W8D258</accession>
<dbReference type="InterPro" id="IPR024269">
    <property type="entry name" value="DUF3791"/>
</dbReference>
<evidence type="ECO:0000313" key="2">
    <source>
        <dbReference type="Proteomes" id="UP000521313"/>
    </source>
</evidence>
<sequence>MKPMDEIRFILLCLGWIAQIQHLSIDQTLDLFNSHHLIENYILPCFSILKNQSPITIQNELLATLNQNENNLHL</sequence>
<dbReference type="AlphaFoldDB" id="A0A7W8D258"/>
<name>A0A7W8D258_9FIRM</name>
<evidence type="ECO:0000313" key="1">
    <source>
        <dbReference type="EMBL" id="MBB5185384.1"/>
    </source>
</evidence>
<reference evidence="1 2" key="1">
    <citation type="submission" date="2020-08" db="EMBL/GenBank/DDBJ databases">
        <title>Genomic Encyclopedia of Type Strains, Phase IV (KMG-IV): sequencing the most valuable type-strain genomes for metagenomic binning, comparative biology and taxonomic classification.</title>
        <authorList>
            <person name="Goeker M."/>
        </authorList>
    </citation>
    <scope>NUCLEOTIDE SEQUENCE [LARGE SCALE GENOMIC DNA]</scope>
    <source>
        <strain evidence="1 2">DSM 26963</strain>
    </source>
</reference>
<organism evidence="1 2">
    <name type="scientific">Faecalicoccus acidiformans</name>
    <dbReference type="NCBI Taxonomy" id="915173"/>
    <lineage>
        <taxon>Bacteria</taxon>
        <taxon>Bacillati</taxon>
        <taxon>Bacillota</taxon>
        <taxon>Erysipelotrichia</taxon>
        <taxon>Erysipelotrichales</taxon>
        <taxon>Erysipelotrichaceae</taxon>
        <taxon>Faecalicoccus</taxon>
    </lineage>
</organism>
<dbReference type="EMBL" id="JACHHD010000014">
    <property type="protein sequence ID" value="MBB5185384.1"/>
    <property type="molecule type" value="Genomic_DNA"/>
</dbReference>
<protein>
    <recommendedName>
        <fullName evidence="3">DUF3791 domain-containing protein</fullName>
    </recommendedName>
</protein>
<dbReference type="RefSeq" id="WP_183376292.1">
    <property type="nucleotide sequence ID" value="NZ_JACHHD010000014.1"/>
</dbReference>
<dbReference type="Proteomes" id="UP000521313">
    <property type="component" value="Unassembled WGS sequence"/>
</dbReference>
<proteinExistence type="predicted"/>